<name>A0A8S2UA32_9BILA</name>
<sequence>MNKPNENKEQGNVGLRMKVFDGAKSSINDLTQASSSYVWLRRIKEIFLVIGKDESDPFAIFDKEIARKDMIEACEKYIQSAKPTLSNIDEELTKEEQEELREVDRQKRQIWNVQKLYAETFKMSYCKDTRANPLTERKDEALSKFSSDPDDIKMNKVMFT</sequence>
<dbReference type="EMBL" id="CAJNOK010039185">
    <property type="protein sequence ID" value="CAF1543122.1"/>
    <property type="molecule type" value="Genomic_DNA"/>
</dbReference>
<evidence type="ECO:0000313" key="3">
    <source>
        <dbReference type="Proteomes" id="UP000682733"/>
    </source>
</evidence>
<dbReference type="Proteomes" id="UP000682733">
    <property type="component" value="Unassembled WGS sequence"/>
</dbReference>
<dbReference type="Proteomes" id="UP000677228">
    <property type="component" value="Unassembled WGS sequence"/>
</dbReference>
<organism evidence="2 3">
    <name type="scientific">Didymodactylos carnosus</name>
    <dbReference type="NCBI Taxonomy" id="1234261"/>
    <lineage>
        <taxon>Eukaryota</taxon>
        <taxon>Metazoa</taxon>
        <taxon>Spiralia</taxon>
        <taxon>Gnathifera</taxon>
        <taxon>Rotifera</taxon>
        <taxon>Eurotatoria</taxon>
        <taxon>Bdelloidea</taxon>
        <taxon>Philodinida</taxon>
        <taxon>Philodinidae</taxon>
        <taxon>Didymodactylos</taxon>
    </lineage>
</organism>
<proteinExistence type="predicted"/>
<protein>
    <submittedName>
        <fullName evidence="2">Uncharacterized protein</fullName>
    </submittedName>
</protein>
<comment type="caution">
    <text evidence="2">The sequence shown here is derived from an EMBL/GenBank/DDBJ whole genome shotgun (WGS) entry which is preliminary data.</text>
</comment>
<dbReference type="EMBL" id="CAJOBA010061545">
    <property type="protein sequence ID" value="CAF4331764.1"/>
    <property type="molecule type" value="Genomic_DNA"/>
</dbReference>
<dbReference type="AlphaFoldDB" id="A0A8S2UA32"/>
<accession>A0A8S2UA32</accession>
<evidence type="ECO:0000313" key="2">
    <source>
        <dbReference type="EMBL" id="CAF4331764.1"/>
    </source>
</evidence>
<evidence type="ECO:0000313" key="1">
    <source>
        <dbReference type="EMBL" id="CAF1543122.1"/>
    </source>
</evidence>
<gene>
    <name evidence="1" type="ORF">OVA965_LOCUS38886</name>
    <name evidence="2" type="ORF">TMI583_LOCUS40113</name>
</gene>
<reference evidence="2" key="1">
    <citation type="submission" date="2021-02" db="EMBL/GenBank/DDBJ databases">
        <authorList>
            <person name="Nowell W R."/>
        </authorList>
    </citation>
    <scope>NUCLEOTIDE SEQUENCE</scope>
</reference>